<dbReference type="AlphaFoldDB" id="A0A848GPF2"/>
<dbReference type="Gene3D" id="3.40.30.10">
    <property type="entry name" value="Glutaredoxin"/>
    <property type="match status" value="1"/>
</dbReference>
<dbReference type="GO" id="GO:0016491">
    <property type="term" value="F:oxidoreductase activity"/>
    <property type="evidence" value="ECO:0007669"/>
    <property type="project" value="InterPro"/>
</dbReference>
<name>A0A848GPF2_9BACT</name>
<evidence type="ECO:0000256" key="1">
    <source>
        <dbReference type="SAM" id="SignalP"/>
    </source>
</evidence>
<evidence type="ECO:0000313" key="4">
    <source>
        <dbReference type="Proteomes" id="UP000583266"/>
    </source>
</evidence>
<comment type="caution">
    <text evidence="3">The sequence shown here is derived from an EMBL/GenBank/DDBJ whole genome shotgun (WGS) entry which is preliminary data.</text>
</comment>
<dbReference type="CDD" id="cd02966">
    <property type="entry name" value="TlpA_like_family"/>
    <property type="match status" value="1"/>
</dbReference>
<dbReference type="InterPro" id="IPR036249">
    <property type="entry name" value="Thioredoxin-like_sf"/>
</dbReference>
<keyword evidence="1" id="KW-0732">Signal</keyword>
<accession>A0A848GPF2</accession>
<evidence type="ECO:0000313" key="3">
    <source>
        <dbReference type="EMBL" id="NML40284.1"/>
    </source>
</evidence>
<organism evidence="3 4">
    <name type="scientific">Chitinophaga fulva</name>
    <dbReference type="NCBI Taxonomy" id="2728842"/>
    <lineage>
        <taxon>Bacteria</taxon>
        <taxon>Pseudomonadati</taxon>
        <taxon>Bacteroidota</taxon>
        <taxon>Chitinophagia</taxon>
        <taxon>Chitinophagales</taxon>
        <taxon>Chitinophagaceae</taxon>
        <taxon>Chitinophaga</taxon>
    </lineage>
</organism>
<feature type="domain" description="Thioredoxin" evidence="2">
    <location>
        <begin position="28"/>
        <end position="173"/>
    </location>
</feature>
<dbReference type="SUPFAM" id="SSF52833">
    <property type="entry name" value="Thioredoxin-like"/>
    <property type="match status" value="1"/>
</dbReference>
<dbReference type="Proteomes" id="UP000583266">
    <property type="component" value="Unassembled WGS sequence"/>
</dbReference>
<protein>
    <submittedName>
        <fullName evidence="3">TlpA family protein disulfide reductase</fullName>
    </submittedName>
</protein>
<feature type="chain" id="PRO_5032962196" evidence="1">
    <location>
        <begin position="26"/>
        <end position="174"/>
    </location>
</feature>
<dbReference type="PROSITE" id="PS51352">
    <property type="entry name" value="THIOREDOXIN_2"/>
    <property type="match status" value="1"/>
</dbReference>
<dbReference type="InterPro" id="IPR050553">
    <property type="entry name" value="Thioredoxin_ResA/DsbE_sf"/>
</dbReference>
<dbReference type="EMBL" id="JABBGC010000003">
    <property type="protein sequence ID" value="NML40284.1"/>
    <property type="molecule type" value="Genomic_DNA"/>
</dbReference>
<dbReference type="InterPro" id="IPR000866">
    <property type="entry name" value="AhpC/TSA"/>
</dbReference>
<reference evidence="3 4" key="1">
    <citation type="submission" date="2020-04" db="EMBL/GenBank/DDBJ databases">
        <title>Chitinophaga sp. G-6-1-13 sp. nov., isolated from soil.</title>
        <authorList>
            <person name="Dahal R.H."/>
            <person name="Chaudhary D.K."/>
        </authorList>
    </citation>
    <scope>NUCLEOTIDE SEQUENCE [LARGE SCALE GENOMIC DNA]</scope>
    <source>
        <strain evidence="3 4">G-6-1-13</strain>
    </source>
</reference>
<proteinExistence type="predicted"/>
<dbReference type="GO" id="GO:0016209">
    <property type="term" value="F:antioxidant activity"/>
    <property type="evidence" value="ECO:0007669"/>
    <property type="project" value="InterPro"/>
</dbReference>
<keyword evidence="4" id="KW-1185">Reference proteome</keyword>
<dbReference type="PANTHER" id="PTHR42852">
    <property type="entry name" value="THIOL:DISULFIDE INTERCHANGE PROTEIN DSBE"/>
    <property type="match status" value="1"/>
</dbReference>
<dbReference type="Pfam" id="PF00578">
    <property type="entry name" value="AhpC-TSA"/>
    <property type="match status" value="1"/>
</dbReference>
<sequence length="174" mass="19336">MKKKTASIYMMVVGLILLSVSTAVAQENNSQQKLPNVQVKDMDGKLMNVSSFSNGGKPMIISFWATWCKPCISELESIADDYDNWQKVAGVKLIAISIDDARTNGGIKSLVSSRGWKYEVYNDYNKDLYRALGIANVPYTIVLNGDGKVIERHAGYNPGDEYHLLEVVKKIAKL</sequence>
<feature type="signal peptide" evidence="1">
    <location>
        <begin position="1"/>
        <end position="25"/>
    </location>
</feature>
<gene>
    <name evidence="3" type="ORF">HHL17_24010</name>
</gene>
<dbReference type="RefSeq" id="WP_169227393.1">
    <property type="nucleotide sequence ID" value="NZ_JABBGC010000003.1"/>
</dbReference>
<dbReference type="PANTHER" id="PTHR42852:SF13">
    <property type="entry name" value="PROTEIN DIPZ"/>
    <property type="match status" value="1"/>
</dbReference>
<evidence type="ECO:0000259" key="2">
    <source>
        <dbReference type="PROSITE" id="PS51352"/>
    </source>
</evidence>
<dbReference type="InterPro" id="IPR013766">
    <property type="entry name" value="Thioredoxin_domain"/>
</dbReference>